<dbReference type="SUPFAM" id="SSF56954">
    <property type="entry name" value="Outer membrane efflux proteins (OEP)"/>
    <property type="match status" value="1"/>
</dbReference>
<dbReference type="GO" id="GO:0009279">
    <property type="term" value="C:cell outer membrane"/>
    <property type="evidence" value="ECO:0007669"/>
    <property type="project" value="UniProtKB-SubCell"/>
</dbReference>
<evidence type="ECO:0000256" key="1">
    <source>
        <dbReference type="ARBA" id="ARBA00004442"/>
    </source>
</evidence>
<evidence type="ECO:0000313" key="7">
    <source>
        <dbReference type="EMBL" id="QDT27633.1"/>
    </source>
</evidence>
<dbReference type="Gene3D" id="1.20.1600.10">
    <property type="entry name" value="Outer membrane efflux proteins (OEP)"/>
    <property type="match status" value="1"/>
</dbReference>
<dbReference type="GO" id="GO:1990281">
    <property type="term" value="C:efflux pump complex"/>
    <property type="evidence" value="ECO:0007669"/>
    <property type="project" value="TreeGrafter"/>
</dbReference>
<feature type="compositionally biased region" description="Polar residues" evidence="6">
    <location>
        <begin position="73"/>
        <end position="82"/>
    </location>
</feature>
<feature type="region of interest" description="Disordered" evidence="6">
    <location>
        <begin position="21"/>
        <end position="52"/>
    </location>
</feature>
<keyword evidence="8" id="KW-1185">Reference proteome</keyword>
<dbReference type="PANTHER" id="PTHR30026">
    <property type="entry name" value="OUTER MEMBRANE PROTEIN TOLC"/>
    <property type="match status" value="1"/>
</dbReference>
<dbReference type="GO" id="GO:0015288">
    <property type="term" value="F:porin activity"/>
    <property type="evidence" value="ECO:0007669"/>
    <property type="project" value="TreeGrafter"/>
</dbReference>
<keyword evidence="2" id="KW-1134">Transmembrane beta strand</keyword>
<comment type="subcellular location">
    <subcellularLocation>
        <location evidence="1">Cell outer membrane</location>
    </subcellularLocation>
</comment>
<dbReference type="AlphaFoldDB" id="A0A517Q7N1"/>
<dbReference type="InterPro" id="IPR051906">
    <property type="entry name" value="TolC-like"/>
</dbReference>
<evidence type="ECO:0000313" key="8">
    <source>
        <dbReference type="Proteomes" id="UP000315647"/>
    </source>
</evidence>
<dbReference type="GO" id="GO:0015562">
    <property type="term" value="F:efflux transmembrane transporter activity"/>
    <property type="evidence" value="ECO:0007669"/>
    <property type="project" value="InterPro"/>
</dbReference>
<dbReference type="PANTHER" id="PTHR30026:SF21">
    <property type="entry name" value="SLR1270 PROTEIN"/>
    <property type="match status" value="1"/>
</dbReference>
<keyword evidence="3" id="KW-0812">Transmembrane</keyword>
<organism evidence="7 8">
    <name type="scientific">Gimesia panareensis</name>
    <dbReference type="NCBI Taxonomy" id="2527978"/>
    <lineage>
        <taxon>Bacteria</taxon>
        <taxon>Pseudomonadati</taxon>
        <taxon>Planctomycetota</taxon>
        <taxon>Planctomycetia</taxon>
        <taxon>Planctomycetales</taxon>
        <taxon>Planctomycetaceae</taxon>
        <taxon>Gimesia</taxon>
    </lineage>
</organism>
<evidence type="ECO:0000256" key="5">
    <source>
        <dbReference type="ARBA" id="ARBA00023237"/>
    </source>
</evidence>
<keyword evidence="4" id="KW-0472">Membrane</keyword>
<accession>A0A517Q7N1</accession>
<evidence type="ECO:0000256" key="4">
    <source>
        <dbReference type="ARBA" id="ARBA00023136"/>
    </source>
</evidence>
<dbReference type="EMBL" id="CP037421">
    <property type="protein sequence ID" value="QDT27633.1"/>
    <property type="molecule type" value="Genomic_DNA"/>
</dbReference>
<evidence type="ECO:0000256" key="2">
    <source>
        <dbReference type="ARBA" id="ARBA00022452"/>
    </source>
</evidence>
<gene>
    <name evidence="7" type="ORF">Enr10x_29510</name>
</gene>
<protein>
    <submittedName>
        <fullName evidence="7">Outer membrane efflux protein</fullName>
    </submittedName>
</protein>
<sequence>MLRVWILLLAVLSEGCAASRQKMTRSEPDPAPSVVQIKPAADSIEDPQPSTAAPVVYPESLAEVSEEIKSEPQESPLQQVSAESKPESELIPQEFVAAPHLPPLPDQNFAPSQQGLVLEAVINSVYASYPLLEAAVYSRDVAAGQQLSSMGEFDHKFKAGSENQPMGYYQTYRQHVGLIKPLYQGGEAFAGYRIGRGSFEPWYLNRQTNEGGELKAGFSVPLAKNRDIDQRRAALWRATYGVDVVEPEIQAQLIDFVQQGSYAYWDWVAAGAKLVIADRILKLAEDRTERIRSQVENGFLDPPELTDNLRLVAERRGKRALAERKLQQTAVKLSLFYRDVNGDPVIPGPEQVPRFPELEQINEAQVALDASRALEQRPEIYTLDLIRRQLDIDYSEAENECLPAVDLLMAGSQDMGYPSSYRNYKGPFELDAHLLVEVPLERRKARGKMQSVGGKISQLTAKRKLTEEKIIAEVESAYAGLIGAYKQAQQAEQAVGYAEDLARRERRNFEEGLSDLLKVTLREQYAFESAEKAVDAKLLYFQEQADYRAALAEDQL</sequence>
<keyword evidence="5" id="KW-0998">Cell outer membrane</keyword>
<dbReference type="RefSeq" id="WP_145450195.1">
    <property type="nucleotide sequence ID" value="NZ_CP037421.1"/>
</dbReference>
<proteinExistence type="predicted"/>
<reference evidence="7 8" key="1">
    <citation type="submission" date="2019-03" db="EMBL/GenBank/DDBJ databases">
        <title>Deep-cultivation of Planctomycetes and their phenomic and genomic characterization uncovers novel biology.</title>
        <authorList>
            <person name="Wiegand S."/>
            <person name="Jogler M."/>
            <person name="Boedeker C."/>
            <person name="Pinto D."/>
            <person name="Vollmers J."/>
            <person name="Rivas-Marin E."/>
            <person name="Kohn T."/>
            <person name="Peeters S.H."/>
            <person name="Heuer A."/>
            <person name="Rast P."/>
            <person name="Oberbeckmann S."/>
            <person name="Bunk B."/>
            <person name="Jeske O."/>
            <person name="Meyerdierks A."/>
            <person name="Storesund J.E."/>
            <person name="Kallscheuer N."/>
            <person name="Luecker S."/>
            <person name="Lage O.M."/>
            <person name="Pohl T."/>
            <person name="Merkel B.J."/>
            <person name="Hornburger P."/>
            <person name="Mueller R.-W."/>
            <person name="Bruemmer F."/>
            <person name="Labrenz M."/>
            <person name="Spormann A.M."/>
            <person name="Op den Camp H."/>
            <person name="Overmann J."/>
            <person name="Amann R."/>
            <person name="Jetten M.S.M."/>
            <person name="Mascher T."/>
            <person name="Medema M.H."/>
            <person name="Devos D.P."/>
            <person name="Kaster A.-K."/>
            <person name="Ovreas L."/>
            <person name="Rohde M."/>
            <person name="Galperin M.Y."/>
            <person name="Jogler C."/>
        </authorList>
    </citation>
    <scope>NUCLEOTIDE SEQUENCE [LARGE SCALE GENOMIC DNA]</scope>
    <source>
        <strain evidence="7 8">Enr10</strain>
    </source>
</reference>
<evidence type="ECO:0000256" key="6">
    <source>
        <dbReference type="SAM" id="MobiDB-lite"/>
    </source>
</evidence>
<name>A0A517Q7N1_9PLAN</name>
<dbReference type="Proteomes" id="UP000315647">
    <property type="component" value="Chromosome"/>
</dbReference>
<feature type="region of interest" description="Disordered" evidence="6">
    <location>
        <begin position="65"/>
        <end position="85"/>
    </location>
</feature>
<evidence type="ECO:0000256" key="3">
    <source>
        <dbReference type="ARBA" id="ARBA00022692"/>
    </source>
</evidence>